<evidence type="ECO:0000313" key="5">
    <source>
        <dbReference type="Proteomes" id="UP000283210"/>
    </source>
</evidence>
<dbReference type="Proteomes" id="UP000283210">
    <property type="component" value="Chromosome 4"/>
</dbReference>
<feature type="compositionally biased region" description="Basic and acidic residues" evidence="2">
    <location>
        <begin position="23"/>
        <end position="33"/>
    </location>
</feature>
<feature type="compositionally biased region" description="Basic and acidic residues" evidence="2">
    <location>
        <begin position="50"/>
        <end position="61"/>
    </location>
</feature>
<comment type="subcellular location">
    <subcellularLocation>
        <location evidence="1">Nucleus</location>
    </subcellularLocation>
</comment>
<keyword evidence="1" id="KW-0539">Nucleus</keyword>
<feature type="domain" description="BESS" evidence="3">
    <location>
        <begin position="111"/>
        <end position="150"/>
    </location>
</feature>
<keyword evidence="5" id="KW-1185">Reference proteome</keyword>
<dbReference type="GO" id="GO:0005634">
    <property type="term" value="C:nucleus"/>
    <property type="evidence" value="ECO:0007669"/>
    <property type="project" value="UniProtKB-SubCell"/>
</dbReference>
<reference evidence="4 5" key="1">
    <citation type="submission" date="2018-11" db="EMBL/GenBank/DDBJ databases">
        <authorList>
            <person name="Lopez-Roques C."/>
            <person name="Donnadieu C."/>
            <person name="Bouchez O."/>
            <person name="Klopp C."/>
            <person name="Cabau C."/>
            <person name="Zahm M."/>
        </authorList>
    </citation>
    <scope>NUCLEOTIDE SEQUENCE [LARGE SCALE GENOMIC DNA]</scope>
    <source>
        <strain evidence="4">RS831</strain>
        <tissue evidence="4">Whole body</tissue>
    </source>
</reference>
<evidence type="ECO:0000256" key="1">
    <source>
        <dbReference type="PROSITE-ProRule" id="PRU00371"/>
    </source>
</evidence>
<organism evidence="4 5">
    <name type="scientific">Oryzias javanicus</name>
    <name type="common">Javanese ricefish</name>
    <name type="synonym">Aplocheilus javanicus</name>
    <dbReference type="NCBI Taxonomy" id="123683"/>
    <lineage>
        <taxon>Eukaryota</taxon>
        <taxon>Metazoa</taxon>
        <taxon>Chordata</taxon>
        <taxon>Craniata</taxon>
        <taxon>Vertebrata</taxon>
        <taxon>Euteleostomi</taxon>
        <taxon>Actinopterygii</taxon>
        <taxon>Neopterygii</taxon>
        <taxon>Teleostei</taxon>
        <taxon>Neoteleostei</taxon>
        <taxon>Acanthomorphata</taxon>
        <taxon>Ovalentaria</taxon>
        <taxon>Atherinomorphae</taxon>
        <taxon>Beloniformes</taxon>
        <taxon>Adrianichthyidae</taxon>
        <taxon>Oryziinae</taxon>
        <taxon>Oryzias</taxon>
    </lineage>
</organism>
<name>A0A3S2Q8W9_ORYJA</name>
<evidence type="ECO:0000313" key="4">
    <source>
        <dbReference type="EMBL" id="RVE73966.1"/>
    </source>
</evidence>
<evidence type="ECO:0000259" key="3">
    <source>
        <dbReference type="PROSITE" id="PS51031"/>
    </source>
</evidence>
<proteinExistence type="predicted"/>
<dbReference type="OrthoDB" id="8959571at2759"/>
<reference evidence="4 5" key="2">
    <citation type="submission" date="2019-01" db="EMBL/GenBank/DDBJ databases">
        <title>A chromosome length genome reference of the Java medaka (oryzias javanicus).</title>
        <authorList>
            <person name="Herpin A."/>
            <person name="Takehana Y."/>
            <person name="Naruse K."/>
            <person name="Ansai S."/>
            <person name="Kawaguchi M."/>
        </authorList>
    </citation>
    <scope>NUCLEOTIDE SEQUENCE [LARGE SCALE GENOMIC DNA]</scope>
    <source>
        <strain evidence="4">RS831</strain>
        <tissue evidence="4">Whole body</tissue>
    </source>
</reference>
<dbReference type="AlphaFoldDB" id="A0A3S2Q8W9"/>
<accession>A0A3S2Q8W9</accession>
<feature type="region of interest" description="Disordered" evidence="2">
    <location>
        <begin position="23"/>
        <end position="92"/>
    </location>
</feature>
<protein>
    <recommendedName>
        <fullName evidence="3">BESS domain-containing protein</fullName>
    </recommendedName>
</protein>
<gene>
    <name evidence="4" type="ORF">OJAV_G00036410</name>
</gene>
<dbReference type="InterPro" id="IPR004210">
    <property type="entry name" value="BESS_motif"/>
</dbReference>
<dbReference type="PROSITE" id="PS51031">
    <property type="entry name" value="BESS"/>
    <property type="match status" value="1"/>
</dbReference>
<dbReference type="GO" id="GO:0003677">
    <property type="term" value="F:DNA binding"/>
    <property type="evidence" value="ECO:0007669"/>
    <property type="project" value="InterPro"/>
</dbReference>
<dbReference type="EMBL" id="CM012440">
    <property type="protein sequence ID" value="RVE73966.1"/>
    <property type="molecule type" value="Genomic_DNA"/>
</dbReference>
<dbReference type="Pfam" id="PF02944">
    <property type="entry name" value="BESS"/>
    <property type="match status" value="1"/>
</dbReference>
<evidence type="ECO:0000256" key="2">
    <source>
        <dbReference type="SAM" id="MobiDB-lite"/>
    </source>
</evidence>
<sequence length="152" mass="17655">MPAGPSGFPGVLEREHKLLRIKEEEQEHLPMKEEELEIFQIKEEEPEPVPIKEEEPQQEIKGEEEEEQFEEKQKNGSRRKRKRPPEESVDLEREILRALQAGPHVPPPPPLSETELFMKSLIPMIDSLPPLRRGALKLKIHSLVFESVSEFL</sequence>